<dbReference type="Proteomes" id="UP000646484">
    <property type="component" value="Unassembled WGS sequence"/>
</dbReference>
<keyword evidence="2" id="KW-1185">Reference proteome</keyword>
<accession>A0ABR7CWS1</accession>
<dbReference type="InterPro" id="IPR032183">
    <property type="entry name" value="PKD-like"/>
</dbReference>
<comment type="caution">
    <text evidence="1">The sequence shown here is derived from an EMBL/GenBank/DDBJ whole genome shotgun (WGS) entry which is preliminary data.</text>
</comment>
<protein>
    <recommendedName>
        <fullName evidence="3">Lipoprotein</fullName>
    </recommendedName>
</protein>
<evidence type="ECO:0008006" key="3">
    <source>
        <dbReference type="Google" id="ProtNLM"/>
    </source>
</evidence>
<dbReference type="RefSeq" id="WP_186974931.1">
    <property type="nucleotide sequence ID" value="NZ_JACOOH010000001.1"/>
</dbReference>
<reference evidence="1 2" key="1">
    <citation type="submission" date="2020-08" db="EMBL/GenBank/DDBJ databases">
        <title>Genome public.</title>
        <authorList>
            <person name="Liu C."/>
            <person name="Sun Q."/>
        </authorList>
    </citation>
    <scope>NUCLEOTIDE SEQUENCE [LARGE SCALE GENOMIC DNA]</scope>
    <source>
        <strain evidence="1 2">NSJ-56</strain>
    </source>
</reference>
<sequence>MKRYLFYILLGWWAFSSCFDDKGNYDYREINELSIAGIGRDTTYTLMAFADVLRLQPEIASTLEKDESEYEYEWKLIPSGIDINEVKDGEDFVIGRDKNLEWLAEANAGTYAGFYIVTDKSTGVAYRERFSVRLTTMMSEGWLVLCDMGGEARLDMVVNRDETMDIIAKNIWANQDFSVGKPLKLLPCWFRNKHSRMLLVSEKGTYEIDKSDMHVGEDTDFKWFFGIVPEVVNLQMAKFSQRCTQGEDRWTLVTESGDVYSELAANGVGFFGYPVNFIKGERFEAAPFVGVMNRWIYIAGASDPVPVMLYDATNRQFVNIKQKETYPSVMEFSGDKKFDARTGRDFVAGASTYSSLGEGLNWVVLKDPNTRRHYAYGILMGYDEKNEQRFYEEIKGPGLENATQFAFSNNYNHIYYLSNNTIYAFDVAYPDEEAIPVLTFPGEKIKVIKFEPLVSNNSWGATDSWQRKRAWRLIVGSTVDGMDESECGVMRTYDTPQDLRKGKFELHKKHDKLGNIVDITYKEPDKN</sequence>
<name>A0ABR7CWS1_9BACT</name>
<evidence type="ECO:0000313" key="1">
    <source>
        <dbReference type="EMBL" id="MBC5620133.1"/>
    </source>
</evidence>
<proteinExistence type="predicted"/>
<dbReference type="PROSITE" id="PS51257">
    <property type="entry name" value="PROKAR_LIPOPROTEIN"/>
    <property type="match status" value="1"/>
</dbReference>
<dbReference type="EMBL" id="JACOOH010000001">
    <property type="protein sequence ID" value="MBC5620133.1"/>
    <property type="molecule type" value="Genomic_DNA"/>
</dbReference>
<evidence type="ECO:0000313" key="2">
    <source>
        <dbReference type="Proteomes" id="UP000646484"/>
    </source>
</evidence>
<gene>
    <name evidence="1" type="ORF">H8S64_03365</name>
</gene>
<dbReference type="Pfam" id="PF16407">
    <property type="entry name" value="PKD_2"/>
    <property type="match status" value="1"/>
</dbReference>
<organism evidence="1 2">
    <name type="scientific">Butyricimonas hominis</name>
    <dbReference type="NCBI Taxonomy" id="2763032"/>
    <lineage>
        <taxon>Bacteria</taxon>
        <taxon>Pseudomonadati</taxon>
        <taxon>Bacteroidota</taxon>
        <taxon>Bacteroidia</taxon>
        <taxon>Bacteroidales</taxon>
        <taxon>Odoribacteraceae</taxon>
        <taxon>Butyricimonas</taxon>
    </lineage>
</organism>